<evidence type="ECO:0000256" key="16">
    <source>
        <dbReference type="ARBA" id="ARBA00035116"/>
    </source>
</evidence>
<dbReference type="PANTHER" id="PTHR14950">
    <property type="entry name" value="DICER-RELATED"/>
    <property type="match status" value="1"/>
</dbReference>
<accession>A0A132B2X2</accession>
<evidence type="ECO:0000256" key="18">
    <source>
        <dbReference type="SAM" id="MobiDB-lite"/>
    </source>
</evidence>
<dbReference type="InterPro" id="IPR006935">
    <property type="entry name" value="Helicase/UvrB_N"/>
</dbReference>
<dbReference type="InterPro" id="IPR001650">
    <property type="entry name" value="Helicase_C-like"/>
</dbReference>
<dbReference type="GO" id="GO:0030422">
    <property type="term" value="P:siRNA processing"/>
    <property type="evidence" value="ECO:0007669"/>
    <property type="project" value="TreeGrafter"/>
</dbReference>
<evidence type="ECO:0000259" key="23">
    <source>
        <dbReference type="PROSITE" id="PS51194"/>
    </source>
</evidence>
<dbReference type="FunFam" id="3.40.50.300:FF:000628">
    <property type="entry name" value="Endoribonuclease Dicer"/>
    <property type="match status" value="1"/>
</dbReference>
<dbReference type="GO" id="GO:0050688">
    <property type="term" value="P:regulation of defense response to virus"/>
    <property type="evidence" value="ECO:0007669"/>
    <property type="project" value="UniProtKB-KW"/>
</dbReference>
<evidence type="ECO:0000259" key="19">
    <source>
        <dbReference type="PROSITE" id="PS50137"/>
    </source>
</evidence>
<comment type="similarity">
    <text evidence="16 17">Belongs to the helicase family. Dicer subfamily.</text>
</comment>
<feature type="domain" description="Dicer dsRNA-binding fold" evidence="24">
    <location>
        <begin position="685"/>
        <end position="775"/>
    </location>
</feature>
<evidence type="ECO:0000256" key="8">
    <source>
        <dbReference type="ARBA" id="ARBA00022801"/>
    </source>
</evidence>
<evidence type="ECO:0000256" key="5">
    <source>
        <dbReference type="ARBA" id="ARBA00022723"/>
    </source>
</evidence>
<feature type="compositionally biased region" description="Acidic residues" evidence="18">
    <location>
        <begin position="70"/>
        <end position="83"/>
    </location>
</feature>
<dbReference type="PROSITE" id="PS00517">
    <property type="entry name" value="RNASE_3_1"/>
    <property type="match status" value="1"/>
</dbReference>
<dbReference type="STRING" id="149040.A0A132B2X2"/>
<dbReference type="PROSITE" id="PS51194">
    <property type="entry name" value="HELICASE_CTER"/>
    <property type="match status" value="1"/>
</dbReference>
<dbReference type="GO" id="GO:0003723">
    <property type="term" value="F:RNA binding"/>
    <property type="evidence" value="ECO:0007669"/>
    <property type="project" value="UniProtKB-UniRule"/>
</dbReference>
<evidence type="ECO:0000259" key="24">
    <source>
        <dbReference type="PROSITE" id="PS51327"/>
    </source>
</evidence>
<dbReference type="PROSITE" id="PS50142">
    <property type="entry name" value="RNASE_3_2"/>
    <property type="match status" value="2"/>
</dbReference>
<dbReference type="RefSeq" id="XP_018060744.1">
    <property type="nucleotide sequence ID" value="XM_018210301.1"/>
</dbReference>
<dbReference type="InterPro" id="IPR014001">
    <property type="entry name" value="Helicase_ATP-bd"/>
</dbReference>
<comment type="cofactor">
    <cofactor evidence="2">
        <name>Mg(2+)</name>
        <dbReference type="ChEBI" id="CHEBI:18420"/>
    </cofactor>
</comment>
<dbReference type="FunFam" id="1.10.1520.10:FF:000015">
    <property type="entry name" value="Dicer-like protein 1"/>
    <property type="match status" value="1"/>
</dbReference>
<dbReference type="Gene3D" id="1.10.1520.10">
    <property type="entry name" value="Ribonuclease III domain"/>
    <property type="match status" value="2"/>
</dbReference>
<feature type="domain" description="RNase III" evidence="20">
    <location>
        <begin position="1291"/>
        <end position="1454"/>
    </location>
</feature>
<dbReference type="SUPFAM" id="SSF69065">
    <property type="entry name" value="RNase III domain-like"/>
    <property type="match status" value="2"/>
</dbReference>
<feature type="domain" description="DRBM" evidence="19">
    <location>
        <begin position="1485"/>
        <end position="1556"/>
    </location>
</feature>
<evidence type="ECO:0000256" key="15">
    <source>
        <dbReference type="ARBA" id="ARBA00023211"/>
    </source>
</evidence>
<sequence length="1588" mass="181120">MVLDSPQVTALAARTTEVVIAELKGLAPKAANVDVKRRLNSYSDSQSDFSELIELTLKPTVKLALEYEEENGEAEYEDSDDEIQTTARPRKVTERKRRLNAIADNFIQERNQKMLKEGNRVRPEDEAQQSARWLVNQSEDRQIISTPREYQVELFERAKEENVIAVLDTGTGKTLIAVLLLRHIFAQELEDRAIGKSKRISFFLVDSVQLVFQQHAVLKANLDQPMAMFCGEMGCDMWSQSHWEDIYNKNMVIVCTAEVLRQCLHRSFISMDRINLLIFDEAHHAKKDHPYARIIKDFYAQNENGSVLPKIFGMTASPVDANTDVRKAAAELEAILHSQIATTDDPTLKQYRINEKQEQLVRYQALSPTFETPLYNQMYERFSKNPILAKPLLFAHEATRQLGAWCADQVWPFCLGEEESQKLQAKTERRYHARKIQEPLEILEKRKAQIAEAKEIVKMHTFNPPDLSTLRMDGAASSNISSKVMHLILILKERFERPTDDKCIVFVNQRYTARLLANLFTQPNVGTPYLFVGTLVSIGTRTGEAGDLNTSFRDQVITMMNFRKGIINCIFATSVAEEGLDVPDCNLIIRFDLYTTLIQYIQSRGRARHANSRYIHMFEAGNREHETAMLKVRRDENILKRFCSALPENRKLTGNNFNMDYFLAKEKSHRVYKTSKGAKLTYKMSLMVLANFVDSLPHGMDVNLQPEYVMTIQNKNFICETVLPEESPIRGAIGRPASTKQVAKCSAAFETCLELIKGKYLDEWLCPTFTKQLPAMRNALLAVDSKKREAYDMKTKPTIWSSTGFPDRLFVTVLRLENPSALDRSSQPIALLTRSCLPQLPSFYLHFGNDRHSLVQCSSYTEPITVTEAIVEQINSFTLCIFDDVFSKGYESDPTKMPYFLAPISEQVTVDLGSDPSGLIAWDILKAIEEHQVKWAANPWDNKSWETEPDEFFKDKYIVDPYDGSRKMWSKGVAYGHKALDPVPPNSAPRKGTRKNNDNIMEYSCSLWAKARARRTFDPNQRVVEAEFISLRRNLLDEFATAEDDSPKKCFVILEPLKISALPTTVVAMAYIFPAIIHRLESYLIALEACELLHLNIRPDLALEAVTKDSDNTDEHGNEQINFQKGMGNNYERLEFLGDCFLKMATSISLFGIHPENDEYSYHVDRMMLICNKNLKNNAIKLKLYEYIRSESFNRRAWYPEGLVLTRGKTATAPNTHKLGDKSIADVCEALIGAALLTCHETKCMDNAVRAVTEVVSSENHRVTSFAEYYTLYKKPKYQLAAATEMQRNLALQLEREHPYHFKYPRLARSAFTHPSYPYSYEHVPSYQRLEFLGDSLLDMACVNFLFHRFPDKDPQWLTEHKMAMVSNQFLGALCVSLGFHTHLLLFNAGFQKQITDYVTDITEAREQAEKDAIRAGKLAKECSRDYWISVRQPPKCLPDIVEACIGAIFVDSEYDYAEVEKFFDRHIQWYFEDMSIYDSYANKHPTTFLTKFLQINMGCTEWTIIPKEVKTIDGSKPTVIAVVIVHGKVVADAQAESSRYAKVAAAKKAMNALSGLPLAEFRANFSCDCRSDDVGSEEGTDLHGTAI</sequence>
<evidence type="ECO:0000256" key="10">
    <source>
        <dbReference type="ARBA" id="ARBA00022833"/>
    </source>
</evidence>
<keyword evidence="15" id="KW-0464">Manganese</keyword>
<reference evidence="25 26" key="1">
    <citation type="submission" date="2015-10" db="EMBL/GenBank/DDBJ databases">
        <title>Full genome of DAOMC 229536 Phialocephala scopiformis, a fungal endophyte of spruce producing the potent anti-insectan compound rugulosin.</title>
        <authorList>
            <consortium name="DOE Joint Genome Institute"/>
            <person name="Walker A.K."/>
            <person name="Frasz S.L."/>
            <person name="Seifert K.A."/>
            <person name="Miller J.D."/>
            <person name="Mondo S.J."/>
            <person name="Labutti K."/>
            <person name="Lipzen A."/>
            <person name="Dockter R."/>
            <person name="Kennedy M."/>
            <person name="Grigoriev I.V."/>
            <person name="Spatafora J.W."/>
        </authorList>
    </citation>
    <scope>NUCLEOTIDE SEQUENCE [LARGE SCALE GENOMIC DNA]</scope>
    <source>
        <strain evidence="25 26">CBS 120377</strain>
    </source>
</reference>
<keyword evidence="7" id="KW-0547">Nucleotide-binding</keyword>
<keyword evidence="11" id="KW-0067">ATP-binding</keyword>
<dbReference type="FunFam" id="3.30.160.380:FF:000004">
    <property type="entry name" value="Dicer-like protein 1"/>
    <property type="match status" value="1"/>
</dbReference>
<dbReference type="SMART" id="SM00535">
    <property type="entry name" value="RIBOc"/>
    <property type="match status" value="2"/>
</dbReference>
<dbReference type="InterPro" id="IPR056755">
    <property type="entry name" value="DSRM_2"/>
</dbReference>
<evidence type="ECO:0000256" key="1">
    <source>
        <dbReference type="ARBA" id="ARBA00001936"/>
    </source>
</evidence>
<dbReference type="PROSITE" id="PS51192">
    <property type="entry name" value="HELICASE_ATP_BIND_1"/>
    <property type="match status" value="1"/>
</dbReference>
<dbReference type="PANTHER" id="PTHR14950:SF62">
    <property type="entry name" value="DICER-LIKE PROTEIN 1"/>
    <property type="match status" value="1"/>
</dbReference>
<dbReference type="GeneID" id="28820027"/>
<proteinExistence type="inferred from homology"/>
<evidence type="ECO:0000259" key="21">
    <source>
        <dbReference type="PROSITE" id="PS50821"/>
    </source>
</evidence>
<dbReference type="Gene3D" id="3.30.160.380">
    <property type="entry name" value="Dicer dimerisation domain"/>
    <property type="match status" value="1"/>
</dbReference>
<keyword evidence="10" id="KW-0862">Zinc</keyword>
<evidence type="ECO:0000313" key="26">
    <source>
        <dbReference type="Proteomes" id="UP000070700"/>
    </source>
</evidence>
<dbReference type="Pfam" id="PF00271">
    <property type="entry name" value="Helicase_C"/>
    <property type="match status" value="1"/>
</dbReference>
<feature type="domain" description="RNase III" evidence="20">
    <location>
        <begin position="1093"/>
        <end position="1240"/>
    </location>
</feature>
<dbReference type="InterPro" id="IPR000999">
    <property type="entry name" value="RNase_III_dom"/>
</dbReference>
<protein>
    <recommendedName>
        <fullName evidence="3">Dicer-like protein 1</fullName>
    </recommendedName>
</protein>
<dbReference type="KEGG" id="psco:LY89DRAFT_603411"/>
<dbReference type="InterPro" id="IPR003100">
    <property type="entry name" value="PAZ_dom"/>
</dbReference>
<dbReference type="InterPro" id="IPR038248">
    <property type="entry name" value="Dicer_dimer_sf"/>
</dbReference>
<dbReference type="Proteomes" id="UP000070700">
    <property type="component" value="Unassembled WGS sequence"/>
</dbReference>
<evidence type="ECO:0000256" key="4">
    <source>
        <dbReference type="ARBA" id="ARBA00022721"/>
    </source>
</evidence>
<dbReference type="SMART" id="SM00487">
    <property type="entry name" value="DEXDc"/>
    <property type="match status" value="1"/>
</dbReference>
<evidence type="ECO:0000256" key="17">
    <source>
        <dbReference type="PROSITE-ProRule" id="PRU00657"/>
    </source>
</evidence>
<evidence type="ECO:0000256" key="9">
    <source>
        <dbReference type="ARBA" id="ARBA00022806"/>
    </source>
</evidence>
<dbReference type="GO" id="GO:0051607">
    <property type="term" value="P:defense response to virus"/>
    <property type="evidence" value="ECO:0007669"/>
    <property type="project" value="UniProtKB-KW"/>
</dbReference>
<dbReference type="InParanoid" id="A0A132B2X2"/>
<evidence type="ECO:0000256" key="2">
    <source>
        <dbReference type="ARBA" id="ARBA00001946"/>
    </source>
</evidence>
<evidence type="ECO:0000256" key="6">
    <source>
        <dbReference type="ARBA" id="ARBA00022737"/>
    </source>
</evidence>
<dbReference type="EMBL" id="KQ947447">
    <property type="protein sequence ID" value="KUJ06389.1"/>
    <property type="molecule type" value="Genomic_DNA"/>
</dbReference>
<dbReference type="GO" id="GO:0046872">
    <property type="term" value="F:metal ion binding"/>
    <property type="evidence" value="ECO:0007669"/>
    <property type="project" value="UniProtKB-KW"/>
</dbReference>
<keyword evidence="9" id="KW-0347">Helicase</keyword>
<evidence type="ECO:0000256" key="7">
    <source>
        <dbReference type="ARBA" id="ARBA00022741"/>
    </source>
</evidence>
<dbReference type="GO" id="GO:0005524">
    <property type="term" value="F:ATP binding"/>
    <property type="evidence" value="ECO:0007669"/>
    <property type="project" value="UniProtKB-KW"/>
</dbReference>
<dbReference type="SMART" id="SM00490">
    <property type="entry name" value="HELICc"/>
    <property type="match status" value="1"/>
</dbReference>
<feature type="region of interest" description="Disordered" evidence="18">
    <location>
        <begin position="70"/>
        <end position="90"/>
    </location>
</feature>
<comment type="cofactor">
    <cofactor evidence="1">
        <name>Mn(2+)</name>
        <dbReference type="ChEBI" id="CHEBI:29035"/>
    </cofactor>
</comment>
<dbReference type="Pfam" id="PF00636">
    <property type="entry name" value="Ribonuclease_3"/>
    <property type="match status" value="2"/>
</dbReference>
<dbReference type="SUPFAM" id="SSF52540">
    <property type="entry name" value="P-loop containing nucleoside triphosphate hydrolases"/>
    <property type="match status" value="1"/>
</dbReference>
<evidence type="ECO:0000256" key="12">
    <source>
        <dbReference type="ARBA" id="ARBA00022842"/>
    </source>
</evidence>
<dbReference type="Gene3D" id="3.40.50.300">
    <property type="entry name" value="P-loop containing nucleotide triphosphate hydrolases"/>
    <property type="match status" value="2"/>
</dbReference>
<dbReference type="InterPro" id="IPR036389">
    <property type="entry name" value="RNase_III_sf"/>
</dbReference>
<dbReference type="InterPro" id="IPR027417">
    <property type="entry name" value="P-loop_NTPase"/>
</dbReference>
<dbReference type="Pfam" id="PF03368">
    <property type="entry name" value="Dicer_dimer"/>
    <property type="match status" value="1"/>
</dbReference>
<dbReference type="PROSITE" id="PS50821">
    <property type="entry name" value="PAZ"/>
    <property type="match status" value="1"/>
</dbReference>
<keyword evidence="26" id="KW-1185">Reference proteome</keyword>
<dbReference type="SUPFAM" id="SSF54768">
    <property type="entry name" value="dsRNA-binding domain-like"/>
    <property type="match status" value="1"/>
</dbReference>
<dbReference type="GO" id="GO:0003677">
    <property type="term" value="F:DNA binding"/>
    <property type="evidence" value="ECO:0007669"/>
    <property type="project" value="InterPro"/>
</dbReference>
<dbReference type="InterPro" id="IPR014720">
    <property type="entry name" value="dsRBD_dom"/>
</dbReference>
<evidence type="ECO:0000256" key="14">
    <source>
        <dbReference type="ARBA" id="ARBA00023118"/>
    </source>
</evidence>
<feature type="domain" description="PAZ" evidence="21">
    <location>
        <begin position="920"/>
        <end position="1061"/>
    </location>
</feature>
<keyword evidence="14" id="KW-0051">Antiviral defense</keyword>
<keyword evidence="8" id="KW-0378">Hydrolase</keyword>
<organism evidence="25 26">
    <name type="scientific">Mollisia scopiformis</name>
    <name type="common">Conifer needle endophyte fungus</name>
    <name type="synonym">Phialocephala scopiformis</name>
    <dbReference type="NCBI Taxonomy" id="149040"/>
    <lineage>
        <taxon>Eukaryota</taxon>
        <taxon>Fungi</taxon>
        <taxon>Dikarya</taxon>
        <taxon>Ascomycota</taxon>
        <taxon>Pezizomycotina</taxon>
        <taxon>Leotiomycetes</taxon>
        <taxon>Helotiales</taxon>
        <taxon>Mollisiaceae</taxon>
        <taxon>Mollisia</taxon>
    </lineage>
</organism>
<dbReference type="CDD" id="cd18034">
    <property type="entry name" value="DEXHc_dicer"/>
    <property type="match status" value="1"/>
</dbReference>
<dbReference type="GO" id="GO:0004386">
    <property type="term" value="F:helicase activity"/>
    <property type="evidence" value="ECO:0007669"/>
    <property type="project" value="UniProtKB-KW"/>
</dbReference>
<gene>
    <name evidence="25" type="ORF">LY89DRAFT_603411</name>
</gene>
<dbReference type="GO" id="GO:0004525">
    <property type="term" value="F:ribonuclease III activity"/>
    <property type="evidence" value="ECO:0007669"/>
    <property type="project" value="InterPro"/>
</dbReference>
<dbReference type="GO" id="GO:0005634">
    <property type="term" value="C:nucleus"/>
    <property type="evidence" value="ECO:0007669"/>
    <property type="project" value="TreeGrafter"/>
</dbReference>
<dbReference type="Pfam" id="PF04851">
    <property type="entry name" value="ResIII"/>
    <property type="match status" value="1"/>
</dbReference>
<dbReference type="CDD" id="cd00593">
    <property type="entry name" value="RIBOc"/>
    <property type="match status" value="2"/>
</dbReference>
<dbReference type="GO" id="GO:0005737">
    <property type="term" value="C:cytoplasm"/>
    <property type="evidence" value="ECO:0007669"/>
    <property type="project" value="TreeGrafter"/>
</dbReference>
<dbReference type="PROSITE" id="PS50137">
    <property type="entry name" value="DS_RBD"/>
    <property type="match status" value="1"/>
</dbReference>
<keyword evidence="6" id="KW-0677">Repeat</keyword>
<feature type="domain" description="Helicase C-terminal" evidence="23">
    <location>
        <begin position="483"/>
        <end position="653"/>
    </location>
</feature>
<dbReference type="OrthoDB" id="416741at2759"/>
<keyword evidence="12" id="KW-0460">Magnesium</keyword>
<feature type="domain" description="Helicase ATP-binding" evidence="22">
    <location>
        <begin position="154"/>
        <end position="336"/>
    </location>
</feature>
<evidence type="ECO:0000259" key="20">
    <source>
        <dbReference type="PROSITE" id="PS50142"/>
    </source>
</evidence>
<dbReference type="Pfam" id="PF24995">
    <property type="entry name" value="DSRM_2"/>
    <property type="match status" value="1"/>
</dbReference>
<keyword evidence="4" id="KW-0930">Antiviral protein</keyword>
<evidence type="ECO:0000256" key="13">
    <source>
        <dbReference type="ARBA" id="ARBA00022884"/>
    </source>
</evidence>
<dbReference type="PROSITE" id="PS51327">
    <property type="entry name" value="DICER_DSRBF"/>
    <property type="match status" value="1"/>
</dbReference>
<evidence type="ECO:0000256" key="11">
    <source>
        <dbReference type="ARBA" id="ARBA00022840"/>
    </source>
</evidence>
<evidence type="ECO:0000259" key="22">
    <source>
        <dbReference type="PROSITE" id="PS51192"/>
    </source>
</evidence>
<name>A0A132B2X2_MOLSC</name>
<dbReference type="InterPro" id="IPR005034">
    <property type="entry name" value="Dicer_dimerisation"/>
</dbReference>
<keyword evidence="13 17" id="KW-0694">RNA-binding</keyword>
<keyword evidence="5" id="KW-0479">Metal-binding</keyword>
<evidence type="ECO:0000313" key="25">
    <source>
        <dbReference type="EMBL" id="KUJ06389.1"/>
    </source>
</evidence>
<evidence type="ECO:0000256" key="3">
    <source>
        <dbReference type="ARBA" id="ARBA00020797"/>
    </source>
</evidence>